<dbReference type="InterPro" id="IPR000626">
    <property type="entry name" value="Ubiquitin-like_dom"/>
</dbReference>
<dbReference type="InterPro" id="IPR029071">
    <property type="entry name" value="Ubiquitin-like_domsf"/>
</dbReference>
<protein>
    <recommendedName>
        <fullName evidence="2">1-phosphatidylinositol 4-kinase</fullName>
        <ecNumber evidence="2">2.7.1.67</ecNumber>
    </recommendedName>
</protein>
<dbReference type="Gene3D" id="3.10.20.90">
    <property type="entry name" value="Phosphatidylinositol 3-kinase Catalytic Subunit, Chain A, domain 1"/>
    <property type="match status" value="2"/>
</dbReference>
<dbReference type="CDD" id="cd17039">
    <property type="entry name" value="Ubl_ubiquitin_like"/>
    <property type="match status" value="1"/>
</dbReference>
<dbReference type="GO" id="GO:0005634">
    <property type="term" value="C:nucleus"/>
    <property type="evidence" value="ECO:0007669"/>
    <property type="project" value="EnsemblPlants"/>
</dbReference>
<dbReference type="GO" id="GO:0048579">
    <property type="term" value="P:negative regulation of long-day photoperiodism, flowering"/>
    <property type="evidence" value="ECO:0007669"/>
    <property type="project" value="EnsemblPlants"/>
</dbReference>
<keyword evidence="7" id="KW-0067">ATP-binding</keyword>
<dbReference type="EnsemblPlants" id="KQJ94454">
    <property type="protein sequence ID" value="KQJ94454"/>
    <property type="gene ID" value="BRADI_3g10620v3"/>
</dbReference>
<feature type="domain" description="Ubiquitin-like" evidence="8">
    <location>
        <begin position="32"/>
        <end position="104"/>
    </location>
</feature>
<reference evidence="11" key="3">
    <citation type="submission" date="2018-08" db="UniProtKB">
        <authorList>
            <consortium name="EnsemblPlants"/>
        </authorList>
    </citation>
    <scope>IDENTIFICATION</scope>
    <source>
        <strain evidence="11">cv. Bd21</strain>
    </source>
</reference>
<evidence type="ECO:0000313" key="12">
    <source>
        <dbReference type="Proteomes" id="UP000008810"/>
    </source>
</evidence>
<dbReference type="OrthoDB" id="5839at2759"/>
<dbReference type="Gramene" id="KQJ94454">
    <property type="protein sequence ID" value="KQJ94454"/>
    <property type="gene ID" value="BRADI_3g10620v3"/>
</dbReference>
<reference evidence="10 11" key="1">
    <citation type="journal article" date="2010" name="Nature">
        <title>Genome sequencing and analysis of the model grass Brachypodium distachyon.</title>
        <authorList>
            <consortium name="International Brachypodium Initiative"/>
        </authorList>
    </citation>
    <scope>NUCLEOTIDE SEQUENCE [LARGE SCALE GENOMIC DNA]</scope>
    <source>
        <strain evidence="10">Bd21</strain>
        <strain evidence="11">cv. Bd21</strain>
    </source>
</reference>
<dbReference type="HOGENOM" id="CLU_023603_0_0_1"/>
<evidence type="ECO:0000259" key="8">
    <source>
        <dbReference type="PROSITE" id="PS50053"/>
    </source>
</evidence>
<evidence type="ECO:0000256" key="6">
    <source>
        <dbReference type="ARBA" id="ARBA00022777"/>
    </source>
</evidence>
<evidence type="ECO:0000256" key="7">
    <source>
        <dbReference type="ARBA" id="ARBA00022840"/>
    </source>
</evidence>
<dbReference type="Pfam" id="PF00240">
    <property type="entry name" value="ubiquitin"/>
    <property type="match status" value="2"/>
</dbReference>
<dbReference type="GO" id="GO:0005783">
    <property type="term" value="C:endoplasmic reticulum"/>
    <property type="evidence" value="ECO:0007669"/>
    <property type="project" value="EnsemblPlants"/>
</dbReference>
<dbReference type="PROSITE" id="PS50053">
    <property type="entry name" value="UBIQUITIN_2"/>
    <property type="match status" value="2"/>
</dbReference>
<dbReference type="RefSeq" id="XP_003572668.1">
    <property type="nucleotide sequence ID" value="XM_003572620.4"/>
</dbReference>
<evidence type="ECO:0000259" key="9">
    <source>
        <dbReference type="PROSITE" id="PS50290"/>
    </source>
</evidence>
<keyword evidence="12" id="KW-1185">Reference proteome</keyword>
<dbReference type="OMA" id="HMGKGSK"/>
<organism evidence="10">
    <name type="scientific">Brachypodium distachyon</name>
    <name type="common">Purple false brome</name>
    <name type="synonym">Trachynia distachya</name>
    <dbReference type="NCBI Taxonomy" id="15368"/>
    <lineage>
        <taxon>Eukaryota</taxon>
        <taxon>Viridiplantae</taxon>
        <taxon>Streptophyta</taxon>
        <taxon>Embryophyta</taxon>
        <taxon>Tracheophyta</taxon>
        <taxon>Spermatophyta</taxon>
        <taxon>Magnoliopsida</taxon>
        <taxon>Liliopsida</taxon>
        <taxon>Poales</taxon>
        <taxon>Poaceae</taxon>
        <taxon>BOP clade</taxon>
        <taxon>Pooideae</taxon>
        <taxon>Stipodae</taxon>
        <taxon>Brachypodieae</taxon>
        <taxon>Brachypodium</taxon>
    </lineage>
</organism>
<dbReference type="STRING" id="15368.I1HZM7"/>
<sequence>MSAAGVATLSPLLDQLAYVPNCLHRLEPLDSILIFLAMPGTPPMPMRVLRSESIASVKLRIQRSNGFVVTKQRLVFSGHELSCNNSHVRDCGLADGNVLHLVLRLADLRSITIKTASGKKFKYQMASGSNVGYLKKKLAAETGEQLERLEDQRLVCDGEELEDNQLITDICRKGAAVIHLFIRTPAKVKTQQIDKDTVVTVVNPEGSDNFQIDALDLTKPASGVHPPVEPIIVNRKVELSPAVMKMISSTRAGLDNGFLPVMSTEGSGGVYFMQDPSGHSNVAVFKPIDEEPMAENNPRGFPFSVDGEGLKRGTRVGEGALREVAAYILDHPIDGCKSSEATGFSGVPPTALVRCSHKGKGFKIGSLQIFVNNHGSCEDMGPRDFPVQEVQKIAVLDIRLANADRHAGNILVCRDGEDHLKLVPIDHGYCLPEKFEDCTFEWLYWPQARESFSAETTAYIASLDADKDIALLKFYGWNLSPQCARVLCISTMLLKKGAERGLAPYDVGSILCRKTANKESEIEGIINEAEDAVLPETSEEMFLEAVSEIMDRHLDNMLSKLTK</sequence>
<evidence type="ECO:0000256" key="5">
    <source>
        <dbReference type="ARBA" id="ARBA00022741"/>
    </source>
</evidence>
<keyword evidence="5" id="KW-0547">Nucleotide-binding</keyword>
<dbReference type="eggNOG" id="KOG2381">
    <property type="taxonomic scope" value="Eukaryota"/>
</dbReference>
<keyword evidence="4" id="KW-0677">Repeat</keyword>
<evidence type="ECO:0000256" key="3">
    <source>
        <dbReference type="ARBA" id="ARBA00022679"/>
    </source>
</evidence>
<evidence type="ECO:0000313" key="11">
    <source>
        <dbReference type="EnsemblPlants" id="KQJ94454"/>
    </source>
</evidence>
<name>I1HZM7_BRADI</name>
<dbReference type="InterPro" id="IPR044571">
    <property type="entry name" value="P4KG1-8"/>
</dbReference>
<dbReference type="SUPFAM" id="SSF56112">
    <property type="entry name" value="Protein kinase-like (PK-like)"/>
    <property type="match status" value="1"/>
</dbReference>
<evidence type="ECO:0000313" key="10">
    <source>
        <dbReference type="EMBL" id="KQJ94454.1"/>
    </source>
</evidence>
<keyword evidence="3" id="KW-0808">Transferase</keyword>
<dbReference type="SMART" id="SM00213">
    <property type="entry name" value="UBQ"/>
    <property type="match status" value="2"/>
</dbReference>
<dbReference type="PANTHER" id="PTHR45800">
    <property type="entry name" value="PHOSPHATIDYLINOSITOL 4-KINASE GAMMA"/>
    <property type="match status" value="1"/>
</dbReference>
<evidence type="ECO:0000256" key="2">
    <source>
        <dbReference type="ARBA" id="ARBA00012169"/>
    </source>
</evidence>
<accession>I1HZM7</accession>
<feature type="domain" description="PI3K/PI4K catalytic" evidence="9">
    <location>
        <begin position="257"/>
        <end position="541"/>
    </location>
</feature>
<dbReference type="eggNOG" id="KOG0001">
    <property type="taxonomic scope" value="Eukaryota"/>
</dbReference>
<dbReference type="GO" id="GO:0004430">
    <property type="term" value="F:1-phosphatidylinositol 4-kinase activity"/>
    <property type="evidence" value="ECO:0007669"/>
    <property type="project" value="UniProtKB-EC"/>
</dbReference>
<dbReference type="GO" id="GO:0005524">
    <property type="term" value="F:ATP binding"/>
    <property type="evidence" value="ECO:0007669"/>
    <property type="project" value="UniProtKB-KW"/>
</dbReference>
<dbReference type="Gene3D" id="1.10.1070.20">
    <property type="match status" value="1"/>
</dbReference>
<dbReference type="PROSITE" id="PS50290">
    <property type="entry name" value="PI3_4_KINASE_3"/>
    <property type="match status" value="1"/>
</dbReference>
<dbReference type="InterPro" id="IPR000403">
    <property type="entry name" value="PI3/4_kinase_cat_dom"/>
</dbReference>
<dbReference type="EC" id="2.7.1.67" evidence="2"/>
<dbReference type="Pfam" id="PF00454">
    <property type="entry name" value="PI3_PI4_kinase"/>
    <property type="match status" value="1"/>
</dbReference>
<dbReference type="FunFam" id="3.10.20.90:FF:000307">
    <property type="entry name" value="Phosphatidylinositol 4-kinase gamma 4"/>
    <property type="match status" value="1"/>
</dbReference>
<evidence type="ECO:0000256" key="1">
    <source>
        <dbReference type="ARBA" id="ARBA00008941"/>
    </source>
</evidence>
<dbReference type="PANTHER" id="PTHR45800:SF3">
    <property type="entry name" value="PHOSPHATIDYLINOSITOL 4-KINASE GAMMA 4"/>
    <property type="match status" value="1"/>
</dbReference>
<comment type="similarity">
    <text evidence="1">Belongs to the PI3/PI4-kinase family. Type II PI4K subfamily.</text>
</comment>
<dbReference type="EMBL" id="CM000882">
    <property type="protein sequence ID" value="KQJ94454.1"/>
    <property type="molecule type" value="Genomic_DNA"/>
</dbReference>
<dbReference type="SUPFAM" id="SSF54236">
    <property type="entry name" value="Ubiquitin-like"/>
    <property type="match status" value="2"/>
</dbReference>
<gene>
    <name evidence="11" type="primary">LOC100821019</name>
    <name evidence="10" type="ORF">BRADI_3g10620v3</name>
</gene>
<dbReference type="KEGG" id="bdi:100821019"/>
<proteinExistence type="inferred from homology"/>
<reference evidence="10" key="2">
    <citation type="submission" date="2017-06" db="EMBL/GenBank/DDBJ databases">
        <title>WGS assembly of Brachypodium distachyon.</title>
        <authorList>
            <consortium name="The International Brachypodium Initiative"/>
            <person name="Lucas S."/>
            <person name="Harmon-Smith M."/>
            <person name="Lail K."/>
            <person name="Tice H."/>
            <person name="Grimwood J."/>
            <person name="Bruce D."/>
            <person name="Barry K."/>
            <person name="Shu S."/>
            <person name="Lindquist E."/>
            <person name="Wang M."/>
            <person name="Pitluck S."/>
            <person name="Vogel J.P."/>
            <person name="Garvin D.F."/>
            <person name="Mockler T.C."/>
            <person name="Schmutz J."/>
            <person name="Rokhsar D."/>
            <person name="Bevan M.W."/>
        </authorList>
    </citation>
    <scope>NUCLEOTIDE SEQUENCE</scope>
    <source>
        <strain evidence="10">Bd21</strain>
    </source>
</reference>
<dbReference type="GeneID" id="100821019"/>
<keyword evidence="6" id="KW-0418">Kinase</keyword>
<feature type="domain" description="Ubiquitin-like" evidence="8">
    <location>
        <begin position="109"/>
        <end position="187"/>
    </location>
</feature>
<dbReference type="InterPro" id="IPR011009">
    <property type="entry name" value="Kinase-like_dom_sf"/>
</dbReference>
<dbReference type="Proteomes" id="UP000008810">
    <property type="component" value="Chromosome 3"/>
</dbReference>
<evidence type="ECO:0000256" key="4">
    <source>
        <dbReference type="ARBA" id="ARBA00022737"/>
    </source>
</evidence>
<dbReference type="AlphaFoldDB" id="I1HZM7"/>